<dbReference type="GO" id="GO:0046872">
    <property type="term" value="F:metal ion binding"/>
    <property type="evidence" value="ECO:0007669"/>
    <property type="project" value="UniProtKB-UniRule"/>
</dbReference>
<evidence type="ECO:0000256" key="10">
    <source>
        <dbReference type="HAMAP-Rule" id="MF_01470"/>
    </source>
</evidence>
<dbReference type="NCBIfam" id="TIGR03639">
    <property type="entry name" value="cas1_NMENI"/>
    <property type="match status" value="1"/>
</dbReference>
<dbReference type="STRING" id="1642647.PSM36_1202"/>
<sequence>MIKRTLYFGNPAYLSLRKEQLLIQLPEVVKNETLPETFKDDAVKTVPIEDIGVVILDNKQITITHGVIEKLLANNVALITCDSSRMPLGLMLPLSGNTTQTERFKHQLGASVPLKKQLWQQTVQAKIQNQAHLLHSATGEVVKNMQIWASDVKSGDPDNYEARAAVYYWANIFPQISGFSRNRDGIPPNNLLNYGYAILRAVVARSLVASGLLPTLGIHHRNKYNAYCLADDIMEPYRPFVDKVVVEIIESEEDYQELSKNIKMRLLNIPVLDVIINGQRSPLMIAASQTTASLAKCYKGEIRKIAYPNFE</sequence>
<dbReference type="AlphaFoldDB" id="A0A1R3SUN4"/>
<dbReference type="InterPro" id="IPR002729">
    <property type="entry name" value="CRISPR-assoc_Cas1"/>
</dbReference>
<evidence type="ECO:0000256" key="8">
    <source>
        <dbReference type="ARBA" id="ARBA00023211"/>
    </source>
</evidence>
<organism evidence="11 12">
    <name type="scientific">Proteiniphilum saccharofermentans</name>
    <dbReference type="NCBI Taxonomy" id="1642647"/>
    <lineage>
        <taxon>Bacteria</taxon>
        <taxon>Pseudomonadati</taxon>
        <taxon>Bacteroidota</taxon>
        <taxon>Bacteroidia</taxon>
        <taxon>Bacteroidales</taxon>
        <taxon>Dysgonomonadaceae</taxon>
        <taxon>Proteiniphilum</taxon>
    </lineage>
</organism>
<keyword evidence="4 10" id="KW-0378">Hydrolase</keyword>
<accession>A0A1R3SUN4</accession>
<evidence type="ECO:0000256" key="2">
    <source>
        <dbReference type="ARBA" id="ARBA00022723"/>
    </source>
</evidence>
<dbReference type="HAMAP" id="MF_01470">
    <property type="entry name" value="Cas1"/>
    <property type="match status" value="1"/>
</dbReference>
<comment type="subunit">
    <text evidence="9 10">Homodimer, forms a heterotetramer with a Cas2 homodimer.</text>
</comment>
<evidence type="ECO:0000313" key="11">
    <source>
        <dbReference type="EMBL" id="SCD20026.1"/>
    </source>
</evidence>
<keyword evidence="2 10" id="KW-0479">Metal-binding</keyword>
<evidence type="ECO:0000256" key="4">
    <source>
        <dbReference type="ARBA" id="ARBA00022801"/>
    </source>
</evidence>
<dbReference type="InterPro" id="IPR042206">
    <property type="entry name" value="CRISPR-assoc_Cas1_C"/>
</dbReference>
<dbReference type="GO" id="GO:0004520">
    <property type="term" value="F:DNA endonuclease activity"/>
    <property type="evidence" value="ECO:0007669"/>
    <property type="project" value="InterPro"/>
</dbReference>
<comment type="similarity">
    <text evidence="10">Belongs to the CRISPR-associated endonuclease Cas1 family.</text>
</comment>
<keyword evidence="8 10" id="KW-0464">Manganese</keyword>
<name>A0A1R3SUN4_9BACT</name>
<dbReference type="EC" id="3.1.-.-" evidence="10"/>
<feature type="binding site" evidence="10">
    <location>
        <position position="220"/>
    </location>
    <ligand>
        <name>Mn(2+)</name>
        <dbReference type="ChEBI" id="CHEBI:29035"/>
    </ligand>
</feature>
<keyword evidence="5 10" id="KW-0460">Magnesium</keyword>
<dbReference type="PANTHER" id="PTHR34353">
    <property type="entry name" value="CRISPR-ASSOCIATED ENDONUCLEASE CAS1 1"/>
    <property type="match status" value="1"/>
</dbReference>
<evidence type="ECO:0000256" key="9">
    <source>
        <dbReference type="ARBA" id="ARBA00038592"/>
    </source>
</evidence>
<dbReference type="RefSeq" id="WP_076929697.1">
    <property type="nucleotide sequence ID" value="NZ_LT605205.1"/>
</dbReference>
<feature type="binding site" evidence="10">
    <location>
        <position position="161"/>
    </location>
    <ligand>
        <name>Mn(2+)</name>
        <dbReference type="ChEBI" id="CHEBI:29035"/>
    </ligand>
</feature>
<dbReference type="Gene3D" id="1.20.120.920">
    <property type="entry name" value="CRISPR-associated endonuclease Cas1, C-terminal domain"/>
    <property type="match status" value="1"/>
</dbReference>
<evidence type="ECO:0000313" key="12">
    <source>
        <dbReference type="Proteomes" id="UP000187464"/>
    </source>
</evidence>
<reference evidence="11 12" key="1">
    <citation type="submission" date="2016-08" db="EMBL/GenBank/DDBJ databases">
        <authorList>
            <person name="Seilhamer J.J."/>
        </authorList>
    </citation>
    <scope>NUCLEOTIDE SEQUENCE [LARGE SCALE GENOMIC DNA]</scope>
    <source>
        <strain evidence="11">M3/6</strain>
    </source>
</reference>
<comment type="cofactor">
    <cofactor evidence="10">
        <name>Mg(2+)</name>
        <dbReference type="ChEBI" id="CHEBI:18420"/>
    </cofactor>
    <cofactor evidence="10">
        <name>Mn(2+)</name>
        <dbReference type="ChEBI" id="CHEBI:29035"/>
    </cofactor>
</comment>
<keyword evidence="12" id="KW-1185">Reference proteome</keyword>
<evidence type="ECO:0000256" key="1">
    <source>
        <dbReference type="ARBA" id="ARBA00022722"/>
    </source>
</evidence>
<dbReference type="InterPro" id="IPR042211">
    <property type="entry name" value="CRISPR-assoc_Cas1_N"/>
</dbReference>
<gene>
    <name evidence="10" type="primary">cas1</name>
    <name evidence="11" type="ORF">PSM36_1202</name>
</gene>
<dbReference type="Pfam" id="PF01867">
    <property type="entry name" value="Cas_Cas1"/>
    <property type="match status" value="1"/>
</dbReference>
<evidence type="ECO:0000256" key="7">
    <source>
        <dbReference type="ARBA" id="ARBA00023125"/>
    </source>
</evidence>
<protein>
    <recommendedName>
        <fullName evidence="10">CRISPR-associated endonuclease Cas1</fullName>
        <ecNumber evidence="10">3.1.-.-</ecNumber>
    </recommendedName>
</protein>
<dbReference type="KEGG" id="psac:PSM36_1202"/>
<keyword evidence="3 10" id="KW-0255">Endonuclease</keyword>
<dbReference type="PANTHER" id="PTHR34353:SF2">
    <property type="entry name" value="CRISPR-ASSOCIATED ENDONUCLEASE CAS1 1"/>
    <property type="match status" value="1"/>
</dbReference>
<proteinExistence type="inferred from homology"/>
<dbReference type="InterPro" id="IPR050646">
    <property type="entry name" value="Cas1"/>
</dbReference>
<dbReference type="GO" id="GO:0051607">
    <property type="term" value="P:defense response to virus"/>
    <property type="evidence" value="ECO:0007669"/>
    <property type="project" value="UniProtKB-UniRule"/>
</dbReference>
<dbReference type="Gene3D" id="3.100.10.20">
    <property type="entry name" value="CRISPR-associated endonuclease Cas1, N-terminal domain"/>
    <property type="match status" value="1"/>
</dbReference>
<dbReference type="NCBIfam" id="TIGR00287">
    <property type="entry name" value="cas1"/>
    <property type="match status" value="1"/>
</dbReference>
<keyword evidence="1 10" id="KW-0540">Nuclease</keyword>
<feature type="binding site" evidence="10">
    <location>
        <position position="235"/>
    </location>
    <ligand>
        <name>Mn(2+)</name>
        <dbReference type="ChEBI" id="CHEBI:29035"/>
    </ligand>
</feature>
<dbReference type="GO" id="GO:0043571">
    <property type="term" value="P:maintenance of CRISPR repeat elements"/>
    <property type="evidence" value="ECO:0007669"/>
    <property type="project" value="UniProtKB-UniRule"/>
</dbReference>
<keyword evidence="6 10" id="KW-0051">Antiviral defense</keyword>
<evidence type="ECO:0000256" key="5">
    <source>
        <dbReference type="ARBA" id="ARBA00022842"/>
    </source>
</evidence>
<evidence type="ECO:0000256" key="3">
    <source>
        <dbReference type="ARBA" id="ARBA00022759"/>
    </source>
</evidence>
<dbReference type="GO" id="GO:0016787">
    <property type="term" value="F:hydrolase activity"/>
    <property type="evidence" value="ECO:0007669"/>
    <property type="project" value="UniProtKB-KW"/>
</dbReference>
<dbReference type="GO" id="GO:0003677">
    <property type="term" value="F:DNA binding"/>
    <property type="evidence" value="ECO:0007669"/>
    <property type="project" value="UniProtKB-KW"/>
</dbReference>
<comment type="function">
    <text evidence="10">CRISPR (clustered regularly interspaced short palindromic repeat), is an adaptive immune system that provides protection against mobile genetic elements (viruses, transposable elements and conjugative plasmids). CRISPR clusters contain spacers, sequences complementary to antecedent mobile elements, and target invading nucleic acids. CRISPR clusters are transcribed and processed into CRISPR RNA (crRNA). Acts as a dsDNA endonuclease. Involved in the integration of spacer DNA into the CRISPR cassette.</text>
</comment>
<keyword evidence="7 10" id="KW-0238">DNA-binding</keyword>
<dbReference type="InterPro" id="IPR019855">
    <property type="entry name" value="CRISPR-assoc_Cas1_NMENI"/>
</dbReference>
<dbReference type="Proteomes" id="UP000187464">
    <property type="component" value="Chromosome I"/>
</dbReference>
<dbReference type="EMBL" id="LT605205">
    <property type="protein sequence ID" value="SCD20026.1"/>
    <property type="molecule type" value="Genomic_DNA"/>
</dbReference>
<evidence type="ECO:0000256" key="6">
    <source>
        <dbReference type="ARBA" id="ARBA00023118"/>
    </source>
</evidence>